<evidence type="ECO:0000256" key="1">
    <source>
        <dbReference type="ARBA" id="ARBA00009437"/>
    </source>
</evidence>
<evidence type="ECO:0000256" key="3">
    <source>
        <dbReference type="ARBA" id="ARBA00023125"/>
    </source>
</evidence>
<dbReference type="GO" id="GO:0005829">
    <property type="term" value="C:cytosol"/>
    <property type="evidence" value="ECO:0007669"/>
    <property type="project" value="TreeGrafter"/>
</dbReference>
<keyword evidence="2" id="KW-0805">Transcription regulation</keyword>
<dbReference type="InterPro" id="IPR050950">
    <property type="entry name" value="HTH-type_LysR_regulators"/>
</dbReference>
<dbReference type="Gene3D" id="1.10.10.10">
    <property type="entry name" value="Winged helix-like DNA-binding domain superfamily/Winged helix DNA-binding domain"/>
    <property type="match status" value="1"/>
</dbReference>
<dbReference type="GO" id="GO:0003700">
    <property type="term" value="F:DNA-binding transcription factor activity"/>
    <property type="evidence" value="ECO:0007669"/>
    <property type="project" value="InterPro"/>
</dbReference>
<dbReference type="Proteomes" id="UP000295416">
    <property type="component" value="Unassembled WGS sequence"/>
</dbReference>
<keyword evidence="4" id="KW-0804">Transcription</keyword>
<sequence>MQWHQLEYFRKLAEMEHMTKAAKALAISQPALSRSIAKLEDELGAPLFDRTGRSIKVNRYGLLFLKKVQTAMATILEGKQEIHDLVSPEHGQTAIGFLHTLGNELVPTLLATYKNEHPNIRFSLYQSYSEVLLDKLMKNDIDLCFISPTVHAPDIHYDQLFVEPLFICVPKGHPMASERDVSFSRLQNEAFVCMKKGYGLRLIFDEMCESVGFQPNIVFEGEEVATLAGLVSANLGIAILPHTKDIDSERMSLLKINDMACQRRIGLASRQSAYLSPAAAAFKTFIIDYFSRQK</sequence>
<feature type="domain" description="HTH lysR-type" evidence="5">
    <location>
        <begin position="1"/>
        <end position="58"/>
    </location>
</feature>
<dbReference type="InterPro" id="IPR036388">
    <property type="entry name" value="WH-like_DNA-bd_sf"/>
</dbReference>
<dbReference type="FunFam" id="1.10.10.10:FF:000001">
    <property type="entry name" value="LysR family transcriptional regulator"/>
    <property type="match status" value="1"/>
</dbReference>
<dbReference type="SUPFAM" id="SSF53850">
    <property type="entry name" value="Periplasmic binding protein-like II"/>
    <property type="match status" value="1"/>
</dbReference>
<evidence type="ECO:0000259" key="5">
    <source>
        <dbReference type="PROSITE" id="PS50931"/>
    </source>
</evidence>
<dbReference type="AlphaFoldDB" id="A0A4R2P5P8"/>
<dbReference type="InterPro" id="IPR000847">
    <property type="entry name" value="LysR_HTH_N"/>
</dbReference>
<dbReference type="RefSeq" id="WP_165886847.1">
    <property type="nucleotide sequence ID" value="NZ_SLXK01000006.1"/>
</dbReference>
<keyword evidence="3 6" id="KW-0238">DNA-binding</keyword>
<dbReference type="Pfam" id="PF00126">
    <property type="entry name" value="HTH_1"/>
    <property type="match status" value="1"/>
</dbReference>
<name>A0A4R2P5P8_9BACL</name>
<dbReference type="PANTHER" id="PTHR30419:SF28">
    <property type="entry name" value="HTH-TYPE TRANSCRIPTIONAL REGULATOR BSDA"/>
    <property type="match status" value="1"/>
</dbReference>
<dbReference type="Gene3D" id="3.40.190.290">
    <property type="match status" value="1"/>
</dbReference>
<dbReference type="InterPro" id="IPR005119">
    <property type="entry name" value="LysR_subst-bd"/>
</dbReference>
<dbReference type="EMBL" id="SLXK01000006">
    <property type="protein sequence ID" value="TCP30179.1"/>
    <property type="molecule type" value="Genomic_DNA"/>
</dbReference>
<dbReference type="PRINTS" id="PR00039">
    <property type="entry name" value="HTHLYSR"/>
</dbReference>
<dbReference type="SUPFAM" id="SSF46785">
    <property type="entry name" value="Winged helix' DNA-binding domain"/>
    <property type="match status" value="1"/>
</dbReference>
<accession>A0A4R2P5P8</accession>
<dbReference type="Pfam" id="PF03466">
    <property type="entry name" value="LysR_substrate"/>
    <property type="match status" value="1"/>
</dbReference>
<proteinExistence type="inferred from homology"/>
<gene>
    <name evidence="6" type="ORF">EV207_1062</name>
</gene>
<dbReference type="PROSITE" id="PS50931">
    <property type="entry name" value="HTH_LYSR"/>
    <property type="match status" value="1"/>
</dbReference>
<reference evidence="6 7" key="1">
    <citation type="submission" date="2019-03" db="EMBL/GenBank/DDBJ databases">
        <title>Genomic Encyclopedia of Type Strains, Phase IV (KMG-IV): sequencing the most valuable type-strain genomes for metagenomic binning, comparative biology and taxonomic classification.</title>
        <authorList>
            <person name="Goeker M."/>
        </authorList>
    </citation>
    <scope>NUCLEOTIDE SEQUENCE [LARGE SCALE GENOMIC DNA]</scope>
    <source>
        <strain evidence="6 7">DSM 19377</strain>
    </source>
</reference>
<evidence type="ECO:0000313" key="7">
    <source>
        <dbReference type="Proteomes" id="UP000295416"/>
    </source>
</evidence>
<dbReference type="InterPro" id="IPR036390">
    <property type="entry name" value="WH_DNA-bd_sf"/>
</dbReference>
<dbReference type="GO" id="GO:0003677">
    <property type="term" value="F:DNA binding"/>
    <property type="evidence" value="ECO:0007669"/>
    <property type="project" value="UniProtKB-KW"/>
</dbReference>
<protein>
    <submittedName>
        <fullName evidence="6">DNA-binding transcriptional LysR family regulator</fullName>
    </submittedName>
</protein>
<evidence type="ECO:0000256" key="4">
    <source>
        <dbReference type="ARBA" id="ARBA00023163"/>
    </source>
</evidence>
<evidence type="ECO:0000313" key="6">
    <source>
        <dbReference type="EMBL" id="TCP30179.1"/>
    </source>
</evidence>
<comment type="similarity">
    <text evidence="1">Belongs to the LysR transcriptional regulatory family.</text>
</comment>
<comment type="caution">
    <text evidence="6">The sequence shown here is derived from an EMBL/GenBank/DDBJ whole genome shotgun (WGS) entry which is preliminary data.</text>
</comment>
<dbReference type="PANTHER" id="PTHR30419">
    <property type="entry name" value="HTH-TYPE TRANSCRIPTIONAL REGULATOR YBHD"/>
    <property type="match status" value="1"/>
</dbReference>
<organism evidence="6 7">
    <name type="scientific">Scopulibacillus darangshiensis</name>
    <dbReference type="NCBI Taxonomy" id="442528"/>
    <lineage>
        <taxon>Bacteria</taxon>
        <taxon>Bacillati</taxon>
        <taxon>Bacillota</taxon>
        <taxon>Bacilli</taxon>
        <taxon>Bacillales</taxon>
        <taxon>Sporolactobacillaceae</taxon>
        <taxon>Scopulibacillus</taxon>
    </lineage>
</organism>
<keyword evidence="7" id="KW-1185">Reference proteome</keyword>
<dbReference type="CDD" id="cd08434">
    <property type="entry name" value="PBP2_GltC_like"/>
    <property type="match status" value="1"/>
</dbReference>
<evidence type="ECO:0000256" key="2">
    <source>
        <dbReference type="ARBA" id="ARBA00023015"/>
    </source>
</evidence>